<evidence type="ECO:0000313" key="3">
    <source>
        <dbReference type="Proteomes" id="UP000215301"/>
    </source>
</evidence>
<reference evidence="2 3" key="1">
    <citation type="submission" date="2017-06" db="EMBL/GenBank/DDBJ databases">
        <title>Isolation and characterization of a thermophilic and butanogenic Thermoanaerobacterium thermosaccharolyticum M5 capable of efficient degradation of hemicellulose.</title>
        <authorList>
            <person name="Xin F."/>
            <person name="Jiang Y."/>
        </authorList>
    </citation>
    <scope>NUCLEOTIDE SEQUENCE [LARGE SCALE GENOMIC DNA]</scope>
    <source>
        <strain evidence="2 3">M5</strain>
    </source>
</reference>
<dbReference type="Pfam" id="PF01969">
    <property type="entry name" value="Ni_insertion"/>
    <property type="match status" value="1"/>
</dbReference>
<evidence type="ECO:0008006" key="4">
    <source>
        <dbReference type="Google" id="ProtNLM"/>
    </source>
</evidence>
<dbReference type="PANTHER" id="PTHR36566:SF1">
    <property type="entry name" value="PYRIDINIUM-3,5-BISTHIOCARBOXYLIC ACID MONONUCLEOTIDE NICKEL INSERTION PROTEIN"/>
    <property type="match status" value="1"/>
</dbReference>
<accession>A0A231VCH5</accession>
<dbReference type="EMBL" id="NKHD01000047">
    <property type="protein sequence ID" value="OXT05860.1"/>
    <property type="molecule type" value="Genomic_DNA"/>
</dbReference>
<comment type="caution">
    <text evidence="2">The sequence shown here is derived from an EMBL/GenBank/DDBJ whole genome shotgun (WGS) entry which is preliminary data.</text>
</comment>
<dbReference type="Gene3D" id="3.10.20.300">
    <property type="entry name" value="mk0293 like domain"/>
    <property type="match status" value="1"/>
</dbReference>
<sequence>MVDGLGVLPEVQINSIGYGVGSKDFEIPNVLRTVIGTVDAKKIDILKVLETNIDDMSPEYYQYIFDELFKNGALDVYLTPIIMKKQRPANKLSVICTEEKSEILRKIIFKETSTFGIREYTVNRYPLQRDFKTVDTDIGRIRVKVGYMDGELIKSHPESDDVKAIAEKTGLSIQSVLKVLHDYGY</sequence>
<name>A0A231VCH5_THETR</name>
<dbReference type="Proteomes" id="UP000215301">
    <property type="component" value="Unassembled WGS sequence"/>
</dbReference>
<evidence type="ECO:0000256" key="1">
    <source>
        <dbReference type="ARBA" id="ARBA00022596"/>
    </source>
</evidence>
<dbReference type="AlphaFoldDB" id="A0A231VCH5"/>
<dbReference type="PANTHER" id="PTHR36566">
    <property type="entry name" value="NICKEL INSERTION PROTEIN-RELATED"/>
    <property type="match status" value="1"/>
</dbReference>
<organism evidence="2 3">
    <name type="scientific">Thermoanaerobacterium thermosaccharolyticum</name>
    <name type="common">Clostridium thermosaccharolyticum</name>
    <dbReference type="NCBI Taxonomy" id="1517"/>
    <lineage>
        <taxon>Bacteria</taxon>
        <taxon>Bacillati</taxon>
        <taxon>Bacillota</taxon>
        <taxon>Clostridia</taxon>
        <taxon>Thermoanaerobacterales</taxon>
        <taxon>Thermoanaerobacteraceae</taxon>
        <taxon>Thermoanaerobacterium</taxon>
    </lineage>
</organism>
<protein>
    <recommendedName>
        <fullName evidence="4">TIGR00299 family protein</fullName>
    </recommendedName>
</protein>
<keyword evidence="1" id="KW-0533">Nickel</keyword>
<proteinExistence type="predicted"/>
<evidence type="ECO:0000313" key="2">
    <source>
        <dbReference type="EMBL" id="OXT05860.1"/>
    </source>
</evidence>
<dbReference type="InterPro" id="IPR002822">
    <property type="entry name" value="Ni_insertion"/>
</dbReference>
<gene>
    <name evidence="2" type="ORF">CE561_12360</name>
</gene>
<dbReference type="Gene3D" id="3.30.70.1380">
    <property type="entry name" value="Transcriptional regulatory protein pf0864 domain like"/>
    <property type="match status" value="1"/>
</dbReference>